<comment type="caution">
    <text evidence="2">The sequence shown here is derived from an EMBL/GenBank/DDBJ whole genome shotgun (WGS) entry which is preliminary data.</text>
</comment>
<dbReference type="AlphaFoldDB" id="A0A3D8R3I2"/>
<feature type="region of interest" description="Disordered" evidence="1">
    <location>
        <begin position="101"/>
        <end position="126"/>
    </location>
</feature>
<evidence type="ECO:0000313" key="2">
    <source>
        <dbReference type="EMBL" id="RDW68508.1"/>
    </source>
</evidence>
<keyword evidence="3" id="KW-1185">Reference proteome</keyword>
<proteinExistence type="predicted"/>
<organism evidence="2 3">
    <name type="scientific">Coleophoma crateriformis</name>
    <dbReference type="NCBI Taxonomy" id="565419"/>
    <lineage>
        <taxon>Eukaryota</taxon>
        <taxon>Fungi</taxon>
        <taxon>Dikarya</taxon>
        <taxon>Ascomycota</taxon>
        <taxon>Pezizomycotina</taxon>
        <taxon>Leotiomycetes</taxon>
        <taxon>Helotiales</taxon>
        <taxon>Dermateaceae</taxon>
        <taxon>Coleophoma</taxon>
    </lineage>
</organism>
<name>A0A3D8R3I2_9HELO</name>
<gene>
    <name evidence="2" type="ORF">BP5796_09165</name>
</gene>
<dbReference type="Proteomes" id="UP000256328">
    <property type="component" value="Unassembled WGS sequence"/>
</dbReference>
<feature type="compositionally biased region" description="Polar residues" evidence="1">
    <location>
        <begin position="101"/>
        <end position="117"/>
    </location>
</feature>
<evidence type="ECO:0000256" key="1">
    <source>
        <dbReference type="SAM" id="MobiDB-lite"/>
    </source>
</evidence>
<reference evidence="2 3" key="1">
    <citation type="journal article" date="2018" name="IMA Fungus">
        <title>IMA Genome-F 9: Draft genome sequence of Annulohypoxylon stygium, Aspergillus mulundensis, Berkeleyomyces basicola (syn. Thielaviopsis basicola), Ceratocystis smalleyi, two Cercospora beticola strains, Coleophoma cylindrospora, Fusarium fracticaudum, Phialophora cf. hyalina, and Morchella septimelata.</title>
        <authorList>
            <person name="Wingfield B.D."/>
            <person name="Bills G.F."/>
            <person name="Dong Y."/>
            <person name="Huang W."/>
            <person name="Nel W.J."/>
            <person name="Swalarsk-Parry B.S."/>
            <person name="Vaghefi N."/>
            <person name="Wilken P.M."/>
            <person name="An Z."/>
            <person name="de Beer Z.W."/>
            <person name="De Vos L."/>
            <person name="Chen L."/>
            <person name="Duong T.A."/>
            <person name="Gao Y."/>
            <person name="Hammerbacher A."/>
            <person name="Kikkert J.R."/>
            <person name="Li Y."/>
            <person name="Li H."/>
            <person name="Li K."/>
            <person name="Li Q."/>
            <person name="Liu X."/>
            <person name="Ma X."/>
            <person name="Naidoo K."/>
            <person name="Pethybridge S.J."/>
            <person name="Sun J."/>
            <person name="Steenkamp E.T."/>
            <person name="van der Nest M.A."/>
            <person name="van Wyk S."/>
            <person name="Wingfield M.J."/>
            <person name="Xiong C."/>
            <person name="Yue Q."/>
            <person name="Zhang X."/>
        </authorList>
    </citation>
    <scope>NUCLEOTIDE SEQUENCE [LARGE SCALE GENOMIC DNA]</scope>
    <source>
        <strain evidence="2 3">BP5796</strain>
    </source>
</reference>
<accession>A0A3D8R3I2</accession>
<sequence length="126" mass="13676">MASLLNPVITPPMDVLWRSDEHCALMVAEVEVGAIGRIAEPSQYECSGSTPISVFAVASASSKDHVPRADMASPWSSLLDARHGQPFTRLFLTWTSPPTLSTWAASPTSSRQLQNPRGNLWEAEAQ</sequence>
<dbReference type="EMBL" id="PDLN01000013">
    <property type="protein sequence ID" value="RDW68508.1"/>
    <property type="molecule type" value="Genomic_DNA"/>
</dbReference>
<evidence type="ECO:0000313" key="3">
    <source>
        <dbReference type="Proteomes" id="UP000256328"/>
    </source>
</evidence>
<protein>
    <submittedName>
        <fullName evidence="2">Uncharacterized protein</fullName>
    </submittedName>
</protein>